<comment type="caution">
    <text evidence="1">The sequence shown here is derived from an EMBL/GenBank/DDBJ whole genome shotgun (WGS) entry which is preliminary data.</text>
</comment>
<proteinExistence type="predicted"/>
<gene>
    <name evidence="1" type="ORF">JR316_013154</name>
</gene>
<accession>A0A8H8CEJ1</accession>
<protein>
    <submittedName>
        <fullName evidence="1">Uncharacterized protein</fullName>
    </submittedName>
</protein>
<sequence length="449" mass="51693">MGANLPPELWDQVISEIAPGNRRIMDTDSDIMAFKTLIACTCTAKDLALSARRRLFATIAIDKQAMQLHNDREPLKMRTIEEIGARVDQLINLLTNDLSPIRLMVQRFSIYIDFARDMLKEGSQLCRLLEILPHRAVNITFLTMHTSVLSLPVSWNEIPTLMLNHLRNLCMTLPVYQLSLYDNKDIPPTIVNSRQSPHLRCIKFSYSRFSQTMANPEQSQVIFHDYLHLLPEYGVYEINFTNDLLNFVRIHASVNKHRDNVQRLSMLLTKSDVQGSLTSLHWGCFALDELPSTTNFGLFQVLRRITVELSLFEKDYSSDVFLLLPASLHHSGTSNWEVENIKMILNVRWHRWSANVLPVNFNNVDYLGMKYSIDRLRPLYPQLRKFKFCLCVEAQPDSYDIYSSRLEGVRTKLMETFSLDVPLAVSGGSPTMYTSVQLEIETRVEVKST</sequence>
<organism evidence="1">
    <name type="scientific">Psilocybe cubensis</name>
    <name type="common">Psychedelic mushroom</name>
    <name type="synonym">Stropharia cubensis</name>
    <dbReference type="NCBI Taxonomy" id="181762"/>
    <lineage>
        <taxon>Eukaryota</taxon>
        <taxon>Fungi</taxon>
        <taxon>Dikarya</taxon>
        <taxon>Basidiomycota</taxon>
        <taxon>Agaricomycotina</taxon>
        <taxon>Agaricomycetes</taxon>
        <taxon>Agaricomycetidae</taxon>
        <taxon>Agaricales</taxon>
        <taxon>Agaricineae</taxon>
        <taxon>Strophariaceae</taxon>
        <taxon>Psilocybe</taxon>
    </lineage>
</organism>
<evidence type="ECO:0000313" key="1">
    <source>
        <dbReference type="EMBL" id="KAG5162020.1"/>
    </source>
</evidence>
<dbReference type="AlphaFoldDB" id="A0A8H8CEJ1"/>
<reference evidence="1" key="1">
    <citation type="submission" date="2021-02" db="EMBL/GenBank/DDBJ databases">
        <title>Psilocybe cubensis genome.</title>
        <authorList>
            <person name="Mckernan K.J."/>
            <person name="Crawford S."/>
            <person name="Trippe A."/>
            <person name="Kane L.T."/>
            <person name="Mclaughlin S."/>
        </authorList>
    </citation>
    <scope>NUCLEOTIDE SEQUENCE [LARGE SCALE GENOMIC DNA]</scope>
    <source>
        <strain evidence="1">MGC-MH-2018</strain>
    </source>
</reference>
<name>A0A8H8CEJ1_PSICU</name>
<dbReference type="EMBL" id="JAFIQS010000022">
    <property type="protein sequence ID" value="KAG5162020.1"/>
    <property type="molecule type" value="Genomic_DNA"/>
</dbReference>